<sequence>MYLNAIKFSLVLQAFFAPFIYLRINLDIYPYIAYFYLFLLYLSLNEQ</sequence>
<gene>
    <name evidence="2" type="ORF">HMPREF9382_1498</name>
</gene>
<evidence type="ECO:0000313" key="2">
    <source>
        <dbReference type="EMBL" id="EGD31498.1"/>
    </source>
</evidence>
<dbReference type="HOGENOM" id="CLU_3173896_0_0_9"/>
<name>F0I9L4_STRSA</name>
<dbReference type="Proteomes" id="UP000003351">
    <property type="component" value="Unassembled WGS sequence"/>
</dbReference>
<evidence type="ECO:0000313" key="3">
    <source>
        <dbReference type="Proteomes" id="UP000003351"/>
    </source>
</evidence>
<keyword evidence="1" id="KW-0812">Transmembrane</keyword>
<protein>
    <submittedName>
        <fullName evidence="2">Uncharacterized protein</fullName>
    </submittedName>
</protein>
<feature type="transmembrane region" description="Helical" evidence="1">
    <location>
        <begin position="28"/>
        <end position="44"/>
    </location>
</feature>
<keyword evidence="1" id="KW-1133">Transmembrane helix</keyword>
<proteinExistence type="predicted"/>
<accession>F0I9L4</accession>
<keyword evidence="1" id="KW-0472">Membrane</keyword>
<dbReference type="EMBL" id="AEXW01000006">
    <property type="protein sequence ID" value="EGD31498.1"/>
    <property type="molecule type" value="Genomic_DNA"/>
</dbReference>
<dbReference type="AlphaFoldDB" id="F0I9L4"/>
<evidence type="ECO:0000256" key="1">
    <source>
        <dbReference type="SAM" id="Phobius"/>
    </source>
</evidence>
<organism evidence="2 3">
    <name type="scientific">Streptococcus sanguinis SK115</name>
    <dbReference type="NCBI Taxonomy" id="888810"/>
    <lineage>
        <taxon>Bacteria</taxon>
        <taxon>Bacillati</taxon>
        <taxon>Bacillota</taxon>
        <taxon>Bacilli</taxon>
        <taxon>Lactobacillales</taxon>
        <taxon>Streptococcaceae</taxon>
        <taxon>Streptococcus</taxon>
    </lineage>
</organism>
<reference evidence="2 3" key="1">
    <citation type="submission" date="2011-02" db="EMBL/GenBank/DDBJ databases">
        <authorList>
            <person name="Muzny D."/>
            <person name="Qin X."/>
            <person name="Deng J."/>
            <person name="Jiang H."/>
            <person name="Liu Y."/>
            <person name="Qu J."/>
            <person name="Song X.-Z."/>
            <person name="Zhang L."/>
            <person name="Thornton R."/>
            <person name="Coyle M."/>
            <person name="Francisco L."/>
            <person name="Jackson L."/>
            <person name="Javaid M."/>
            <person name="Korchina V."/>
            <person name="Kovar C."/>
            <person name="Mata R."/>
            <person name="Mathew T."/>
            <person name="Ngo R."/>
            <person name="Nguyen L."/>
            <person name="Nguyen N."/>
            <person name="Okwuonu G."/>
            <person name="Ongeri F."/>
            <person name="Pham C."/>
            <person name="Simmons D."/>
            <person name="Wilczek-Boney K."/>
            <person name="Hale W."/>
            <person name="Jakkamsetti A."/>
            <person name="Pham P."/>
            <person name="Ruth R."/>
            <person name="San Lucas F."/>
            <person name="Warren J."/>
            <person name="Zhang J."/>
            <person name="Zhao Z."/>
            <person name="Zhou C."/>
            <person name="Zhu D."/>
            <person name="Lee S."/>
            <person name="Bess C."/>
            <person name="Blankenburg K."/>
            <person name="Forbes L."/>
            <person name="Fu Q."/>
            <person name="Gubbala S."/>
            <person name="Hirani K."/>
            <person name="Jayaseelan J.C."/>
            <person name="Lara F."/>
            <person name="Munidasa M."/>
            <person name="Palculict T."/>
            <person name="Patil S."/>
            <person name="Pu L.-L."/>
            <person name="Saada N."/>
            <person name="Tang L."/>
            <person name="Weissenberger G."/>
            <person name="Zhu Y."/>
            <person name="Hemphill L."/>
            <person name="Shang Y."/>
            <person name="Youmans B."/>
            <person name="Ayvaz T."/>
            <person name="Ross M."/>
            <person name="Santibanez J."/>
            <person name="Aqrawi P."/>
            <person name="Gross S."/>
            <person name="Joshi V."/>
            <person name="Fowler G."/>
            <person name="Nazareth L."/>
            <person name="Reid J."/>
            <person name="Worley K."/>
            <person name="Petrosino J."/>
            <person name="Highlander S."/>
            <person name="Gibbs R."/>
        </authorList>
    </citation>
    <scope>NUCLEOTIDE SEQUENCE [LARGE SCALE GENOMIC DNA]</scope>
    <source>
        <strain evidence="2 3">SK115</strain>
    </source>
</reference>
<comment type="caution">
    <text evidence="2">The sequence shown here is derived from an EMBL/GenBank/DDBJ whole genome shotgun (WGS) entry which is preliminary data.</text>
</comment>